<name>A0A7Y3SS67_9CLOT</name>
<reference evidence="1 2" key="1">
    <citation type="submission" date="2020-05" db="EMBL/GenBank/DDBJ databases">
        <title>Complete genome of Clostridium estertheticum subspecies estertheticum, isolated from Vacuum packed lamb meat from New Zealand imported to Switzerland.</title>
        <authorList>
            <person name="Wambui J."/>
            <person name="Stevens M.J.A."/>
            <person name="Stephan R."/>
        </authorList>
    </citation>
    <scope>NUCLEOTIDE SEQUENCE [LARGE SCALE GENOMIC DNA]</scope>
    <source>
        <strain evidence="1 2">CEST001</strain>
    </source>
</reference>
<dbReference type="AlphaFoldDB" id="A0A7Y3SS67"/>
<dbReference type="RefSeq" id="WP_171295244.1">
    <property type="nucleotide sequence ID" value="NZ_CP077615.1"/>
</dbReference>
<accession>A0A7Y3SS67</accession>
<dbReference type="EMBL" id="JABEYB010000001">
    <property type="protein sequence ID" value="NNU74376.1"/>
    <property type="molecule type" value="Genomic_DNA"/>
</dbReference>
<proteinExistence type="predicted"/>
<dbReference type="Proteomes" id="UP000531659">
    <property type="component" value="Unassembled WGS sequence"/>
</dbReference>
<dbReference type="GeneID" id="83592310"/>
<sequence length="65" mass="7485">MLLTNRVEIKKSILVCEVVEHSISVPIGVGGARYRFNFIIKNLENIQKQIDDYKQIQKVADLNLK</sequence>
<comment type="caution">
    <text evidence="1">The sequence shown here is derived from an EMBL/GenBank/DDBJ whole genome shotgun (WGS) entry which is preliminary data.</text>
</comment>
<gene>
    <name evidence="1" type="ORF">HLQ16_00255</name>
</gene>
<evidence type="ECO:0000313" key="2">
    <source>
        <dbReference type="Proteomes" id="UP000531659"/>
    </source>
</evidence>
<protein>
    <submittedName>
        <fullName evidence="1">Uncharacterized protein</fullName>
    </submittedName>
</protein>
<organism evidence="1 2">
    <name type="scientific">Clostridium estertheticum</name>
    <dbReference type="NCBI Taxonomy" id="238834"/>
    <lineage>
        <taxon>Bacteria</taxon>
        <taxon>Bacillati</taxon>
        <taxon>Bacillota</taxon>
        <taxon>Clostridia</taxon>
        <taxon>Eubacteriales</taxon>
        <taxon>Clostridiaceae</taxon>
        <taxon>Clostridium</taxon>
    </lineage>
</organism>
<evidence type="ECO:0000313" key="1">
    <source>
        <dbReference type="EMBL" id="NNU74376.1"/>
    </source>
</evidence>